<comment type="caution">
    <text evidence="1">The sequence shown here is derived from an EMBL/GenBank/DDBJ whole genome shotgun (WGS) entry which is preliminary data.</text>
</comment>
<evidence type="ECO:0008006" key="3">
    <source>
        <dbReference type="Google" id="ProtNLM"/>
    </source>
</evidence>
<protein>
    <recommendedName>
        <fullName evidence="3">Head-tail adaptor protein</fullName>
    </recommendedName>
</protein>
<gene>
    <name evidence="1" type="ORF">BEP19_15890</name>
</gene>
<evidence type="ECO:0000313" key="1">
    <source>
        <dbReference type="EMBL" id="RKD26688.1"/>
    </source>
</evidence>
<dbReference type="RefSeq" id="WP_120187967.1">
    <property type="nucleotide sequence ID" value="NZ_MCHY01000002.1"/>
</dbReference>
<dbReference type="InterPro" id="IPR008767">
    <property type="entry name" value="Phage_SPP1_head-tail_adaptor"/>
</dbReference>
<proteinExistence type="predicted"/>
<accession>A0A419SQL4</accession>
<dbReference type="NCBIfam" id="TIGR01563">
    <property type="entry name" value="gp16_SPP1"/>
    <property type="match status" value="1"/>
</dbReference>
<dbReference type="EMBL" id="MCHY01000002">
    <property type="protein sequence ID" value="RKD26688.1"/>
    <property type="molecule type" value="Genomic_DNA"/>
</dbReference>
<dbReference type="Proteomes" id="UP000284219">
    <property type="component" value="Unassembled WGS sequence"/>
</dbReference>
<keyword evidence="2" id="KW-1185">Reference proteome</keyword>
<evidence type="ECO:0000313" key="2">
    <source>
        <dbReference type="Proteomes" id="UP000284219"/>
    </source>
</evidence>
<dbReference type="InterPro" id="IPR038666">
    <property type="entry name" value="SSP1_head-tail_sf"/>
</dbReference>
<dbReference type="OrthoDB" id="9808209at2"/>
<name>A0A419SQL4_9BACL</name>
<sequence length="120" mass="14320">MSLTNLNNRRKVRLSDLRNRIQIYGDIPYKNELGEKSRRFGRIKEIWASVVTQTGRLQRQQAETMLTHTTHKVVVRYSAGRDITKDMQLHFNGRVMEIIYIDNLHERNETIEIFCRELMD</sequence>
<dbReference type="Gene3D" id="2.40.10.270">
    <property type="entry name" value="Bacteriophage SPP1 head-tail adaptor protein"/>
    <property type="match status" value="1"/>
</dbReference>
<dbReference type="Pfam" id="PF05521">
    <property type="entry name" value="Phage_HCP"/>
    <property type="match status" value="1"/>
</dbReference>
<dbReference type="AlphaFoldDB" id="A0A419SQL4"/>
<organism evidence="1 2">
    <name type="scientific">Ammoniphilus oxalaticus</name>
    <dbReference type="NCBI Taxonomy" id="66863"/>
    <lineage>
        <taxon>Bacteria</taxon>
        <taxon>Bacillati</taxon>
        <taxon>Bacillota</taxon>
        <taxon>Bacilli</taxon>
        <taxon>Bacillales</taxon>
        <taxon>Paenibacillaceae</taxon>
        <taxon>Aneurinibacillus group</taxon>
        <taxon>Ammoniphilus</taxon>
    </lineage>
</organism>
<reference evidence="1 2" key="1">
    <citation type="submission" date="2016-08" db="EMBL/GenBank/DDBJ databases">
        <title>Novel Firmicute Genomes.</title>
        <authorList>
            <person name="Poppleton D.I."/>
            <person name="Gribaldo S."/>
        </authorList>
    </citation>
    <scope>NUCLEOTIDE SEQUENCE [LARGE SCALE GENOMIC DNA]</scope>
    <source>
        <strain evidence="1 2">RAOx-1</strain>
    </source>
</reference>